<evidence type="ECO:0000256" key="1">
    <source>
        <dbReference type="SAM" id="MobiDB-lite"/>
    </source>
</evidence>
<reference evidence="2" key="1">
    <citation type="journal article" date="2020" name="Nature">
        <title>Giant virus diversity and host interactions through global metagenomics.</title>
        <authorList>
            <person name="Schulz F."/>
            <person name="Roux S."/>
            <person name="Paez-Espino D."/>
            <person name="Jungbluth S."/>
            <person name="Walsh D.A."/>
            <person name="Denef V.J."/>
            <person name="McMahon K.D."/>
            <person name="Konstantinidis K.T."/>
            <person name="Eloe-Fadrosh E.A."/>
            <person name="Kyrpides N.C."/>
            <person name="Woyke T."/>
        </authorList>
    </citation>
    <scope>NUCLEOTIDE SEQUENCE</scope>
    <source>
        <strain evidence="2">GVMAG-M-3300024510-1</strain>
    </source>
</reference>
<name>A0A6C0IV70_9ZZZZ</name>
<organism evidence="2">
    <name type="scientific">viral metagenome</name>
    <dbReference type="NCBI Taxonomy" id="1070528"/>
    <lineage>
        <taxon>unclassified sequences</taxon>
        <taxon>metagenomes</taxon>
        <taxon>organismal metagenomes</taxon>
    </lineage>
</organism>
<accession>A0A6C0IV70</accession>
<dbReference type="EMBL" id="MN740271">
    <property type="protein sequence ID" value="QHT96992.1"/>
    <property type="molecule type" value="Genomic_DNA"/>
</dbReference>
<protein>
    <submittedName>
        <fullName evidence="2">Uncharacterized protein</fullName>
    </submittedName>
</protein>
<feature type="region of interest" description="Disordered" evidence="1">
    <location>
        <begin position="23"/>
        <end position="43"/>
    </location>
</feature>
<dbReference type="AlphaFoldDB" id="A0A6C0IV70"/>
<evidence type="ECO:0000313" key="2">
    <source>
        <dbReference type="EMBL" id="QHT96992.1"/>
    </source>
</evidence>
<feature type="compositionally biased region" description="Basic and acidic residues" evidence="1">
    <location>
        <begin position="23"/>
        <end position="35"/>
    </location>
</feature>
<sequence>MSPFISVVNSEDEDDPIYILIVDEHGNATTTRDDTDSSEDENDPIIEIFENAVFPDTAHEDRMDMSIQEFHAHSGNVVEAIQCLRRQSTYRVRETHEYMPYYRELLASSVWQIPHGETREDWCYVEIAAHGGDVERAEQCIQRQFETGQYITALQDVFPQFTHEQLLESIST</sequence>
<proteinExistence type="predicted"/>